<gene>
    <name evidence="3" type="ORF">CONLIGDRAFT_694847</name>
</gene>
<keyword evidence="1" id="KW-0479">Metal-binding</keyword>
<dbReference type="SMART" id="SM00849">
    <property type="entry name" value="Lactamase_B"/>
    <property type="match status" value="1"/>
</dbReference>
<organism evidence="3 4">
    <name type="scientific">Coniochaeta ligniaria NRRL 30616</name>
    <dbReference type="NCBI Taxonomy" id="1408157"/>
    <lineage>
        <taxon>Eukaryota</taxon>
        <taxon>Fungi</taxon>
        <taxon>Dikarya</taxon>
        <taxon>Ascomycota</taxon>
        <taxon>Pezizomycotina</taxon>
        <taxon>Sordariomycetes</taxon>
        <taxon>Sordariomycetidae</taxon>
        <taxon>Coniochaetales</taxon>
        <taxon>Coniochaetaceae</taxon>
        <taxon>Coniochaeta</taxon>
    </lineage>
</organism>
<dbReference type="AlphaFoldDB" id="A0A1J7I555"/>
<evidence type="ECO:0000313" key="4">
    <source>
        <dbReference type="Proteomes" id="UP000182658"/>
    </source>
</evidence>
<dbReference type="STRING" id="1408157.A0A1J7I555"/>
<proteinExistence type="predicted"/>
<dbReference type="PANTHER" id="PTHR43084:SF1">
    <property type="entry name" value="PERSULFIDE DIOXYGENASE ETHE1, MITOCHONDRIAL"/>
    <property type="match status" value="1"/>
</dbReference>
<evidence type="ECO:0000313" key="3">
    <source>
        <dbReference type="EMBL" id="OIW22654.1"/>
    </source>
</evidence>
<dbReference type="EMBL" id="KV875111">
    <property type="protein sequence ID" value="OIW22654.1"/>
    <property type="molecule type" value="Genomic_DNA"/>
</dbReference>
<dbReference type="Gene3D" id="3.60.15.10">
    <property type="entry name" value="Ribonuclease Z/Hydroxyacylglutathione hydrolase-like"/>
    <property type="match status" value="1"/>
</dbReference>
<keyword evidence="4" id="KW-1185">Reference proteome</keyword>
<dbReference type="GO" id="GO:0006749">
    <property type="term" value="P:glutathione metabolic process"/>
    <property type="evidence" value="ECO:0007669"/>
    <property type="project" value="InterPro"/>
</dbReference>
<dbReference type="InParanoid" id="A0A1J7I555"/>
<dbReference type="Pfam" id="PF00753">
    <property type="entry name" value="Lactamase_B"/>
    <property type="match status" value="1"/>
</dbReference>
<sequence length="299" mass="33977">MANRPIVHDIFEPRTSTWQYIVADPVTKAAIIIDSVLDYDSATNTVFTENAEVLLSLVQENDYKVEKLLETHMHADHLTASRYLQVQLQKSQASPPQICIGKRVSQVQEQFAMRYGISKQEYVNAFDHTFDDDDAFQIGQLEAKAIHLPGHTPDHLGYMIGSNVFCGDSLFNVDVGSARCDFPGGNASDLFNSVRRLLSLPDHYRIWTGHDYPPGGDVRKDPLPYYTVADQRKANKHLKDGVQEQEFVQWRRDRDVTLAEPRLMHQALQVNVRAGRLPQLSPSGDRLLHIPLKVRGEMW</sequence>
<dbReference type="PANTHER" id="PTHR43084">
    <property type="entry name" value="PERSULFIDE DIOXYGENASE ETHE1"/>
    <property type="match status" value="1"/>
</dbReference>
<dbReference type="GO" id="GO:0050313">
    <property type="term" value="F:sulfur dioxygenase activity"/>
    <property type="evidence" value="ECO:0007669"/>
    <property type="project" value="InterPro"/>
</dbReference>
<dbReference type="SUPFAM" id="SSF56281">
    <property type="entry name" value="Metallo-hydrolase/oxidoreductase"/>
    <property type="match status" value="1"/>
</dbReference>
<keyword evidence="3" id="KW-0378">Hydrolase</keyword>
<reference evidence="3 4" key="1">
    <citation type="submission" date="2016-10" db="EMBL/GenBank/DDBJ databases">
        <title>Draft genome sequence of Coniochaeta ligniaria NRRL30616, a lignocellulolytic fungus for bioabatement of inhibitors in plant biomass hydrolysates.</title>
        <authorList>
            <consortium name="DOE Joint Genome Institute"/>
            <person name="Jimenez D.J."/>
            <person name="Hector R.E."/>
            <person name="Riley R."/>
            <person name="Sun H."/>
            <person name="Grigoriev I.V."/>
            <person name="Van Elsas J.D."/>
            <person name="Nichols N.N."/>
        </authorList>
    </citation>
    <scope>NUCLEOTIDE SEQUENCE [LARGE SCALE GENOMIC DNA]</scope>
    <source>
        <strain evidence="3 4">NRRL 30616</strain>
    </source>
</reference>
<dbReference type="FunFam" id="3.60.15.10:FF:000033">
    <property type="entry name" value="MBL fold metallo-hydrolase"/>
    <property type="match status" value="1"/>
</dbReference>
<evidence type="ECO:0000256" key="1">
    <source>
        <dbReference type="ARBA" id="ARBA00022723"/>
    </source>
</evidence>
<protein>
    <submittedName>
        <fullName evidence="3">Metallo-hydrolase/oxidoreductase</fullName>
    </submittedName>
</protein>
<name>A0A1J7I555_9PEZI</name>
<dbReference type="InterPro" id="IPR001279">
    <property type="entry name" value="Metallo-B-lactamas"/>
</dbReference>
<dbReference type="OrthoDB" id="449487at2759"/>
<dbReference type="InterPro" id="IPR036866">
    <property type="entry name" value="RibonucZ/Hydroxyglut_hydro"/>
</dbReference>
<accession>A0A1J7I555</accession>
<dbReference type="GO" id="GO:0046872">
    <property type="term" value="F:metal ion binding"/>
    <property type="evidence" value="ECO:0007669"/>
    <property type="project" value="UniProtKB-KW"/>
</dbReference>
<dbReference type="InterPro" id="IPR044528">
    <property type="entry name" value="POD-like_MBL-fold"/>
</dbReference>
<dbReference type="InterPro" id="IPR051682">
    <property type="entry name" value="Mito_Persulfide_Diox"/>
</dbReference>
<dbReference type="GO" id="GO:0070813">
    <property type="term" value="P:hydrogen sulfide metabolic process"/>
    <property type="evidence" value="ECO:0007669"/>
    <property type="project" value="TreeGrafter"/>
</dbReference>
<dbReference type="CDD" id="cd07724">
    <property type="entry name" value="POD-like_MBL-fold"/>
    <property type="match status" value="1"/>
</dbReference>
<evidence type="ECO:0000259" key="2">
    <source>
        <dbReference type="SMART" id="SM00849"/>
    </source>
</evidence>
<feature type="domain" description="Metallo-beta-lactamase" evidence="2">
    <location>
        <begin position="16"/>
        <end position="210"/>
    </location>
</feature>
<dbReference type="Proteomes" id="UP000182658">
    <property type="component" value="Unassembled WGS sequence"/>
</dbReference>
<dbReference type="GO" id="GO:0016787">
    <property type="term" value="F:hydrolase activity"/>
    <property type="evidence" value="ECO:0007669"/>
    <property type="project" value="UniProtKB-KW"/>
</dbReference>